<dbReference type="AlphaFoldDB" id="Z9JRM9"/>
<dbReference type="PATRIC" id="fig|396014.3.peg.2262"/>
<keyword evidence="1" id="KW-0812">Transmembrane</keyword>
<name>Z9JRM9_9MICO</name>
<comment type="caution">
    <text evidence="2">The sequence shown here is derived from an EMBL/GenBank/DDBJ whole genome shotgun (WGS) entry which is preliminary data.</text>
</comment>
<organism evidence="2 3">
    <name type="scientific">Brachybacterium phenoliresistens</name>
    <dbReference type="NCBI Taxonomy" id="396014"/>
    <lineage>
        <taxon>Bacteria</taxon>
        <taxon>Bacillati</taxon>
        <taxon>Actinomycetota</taxon>
        <taxon>Actinomycetes</taxon>
        <taxon>Micrococcales</taxon>
        <taxon>Dermabacteraceae</taxon>
        <taxon>Brachybacterium</taxon>
    </lineage>
</organism>
<dbReference type="HOGENOM" id="CLU_2380546_0_0_11"/>
<proteinExistence type="predicted"/>
<reference evidence="2 3" key="1">
    <citation type="submission" date="2014-02" db="EMBL/GenBank/DDBJ databases">
        <title>Genome sequence of Brachybacterium phenoliresistens strain W13A50.</title>
        <authorList>
            <person name="Wang X."/>
        </authorList>
    </citation>
    <scope>NUCLEOTIDE SEQUENCE [LARGE SCALE GENOMIC DNA]</scope>
    <source>
        <strain evidence="2 3">W13A50</strain>
    </source>
</reference>
<keyword evidence="1" id="KW-1133">Transmembrane helix</keyword>
<evidence type="ECO:0000256" key="1">
    <source>
        <dbReference type="SAM" id="Phobius"/>
    </source>
</evidence>
<feature type="transmembrane region" description="Helical" evidence="1">
    <location>
        <begin position="6"/>
        <end position="22"/>
    </location>
</feature>
<protein>
    <submittedName>
        <fullName evidence="2">Uncharacterized protein</fullName>
    </submittedName>
</protein>
<accession>Z9JRM9</accession>
<evidence type="ECO:0000313" key="2">
    <source>
        <dbReference type="EMBL" id="EWS81010.1"/>
    </source>
</evidence>
<gene>
    <name evidence="2" type="ORF">BF93_01110</name>
</gene>
<dbReference type="Proteomes" id="UP000023067">
    <property type="component" value="Unassembled WGS sequence"/>
</dbReference>
<keyword evidence="3" id="KW-1185">Reference proteome</keyword>
<sequence>MIAIPLSPVGAAVVVLVVLMTDRARRQALRDAPALFDEVFDGRETAEITVHHTSAPREVVEQGARERGYRLVSESSPSSSGAVHRLVFERVPPV</sequence>
<keyword evidence="1" id="KW-0472">Membrane</keyword>
<dbReference type="EMBL" id="JDYK01000010">
    <property type="protein sequence ID" value="EWS81010.1"/>
    <property type="molecule type" value="Genomic_DNA"/>
</dbReference>
<evidence type="ECO:0000313" key="3">
    <source>
        <dbReference type="Proteomes" id="UP000023067"/>
    </source>
</evidence>